<reference evidence="6 7" key="2">
    <citation type="journal article" date="2017" name="Front. Plant Sci.">
        <title>Gene Classification and Mining of Molecular Markers Useful in Red Clover (Trifolium pratense) Breeding.</title>
        <authorList>
            <person name="Istvanek J."/>
            <person name="Dluhosova J."/>
            <person name="Dluhos P."/>
            <person name="Patkova L."/>
            <person name="Nedelnik J."/>
            <person name="Repkova J."/>
        </authorList>
    </citation>
    <scope>NUCLEOTIDE SEQUENCE [LARGE SCALE GENOMIC DNA]</scope>
    <source>
        <strain evidence="7">cv. Tatra</strain>
        <tissue evidence="6">Young leaves</tissue>
    </source>
</reference>
<dbReference type="PROSITE" id="PS50878">
    <property type="entry name" value="RT_POL"/>
    <property type="match status" value="1"/>
</dbReference>
<dbReference type="Gene3D" id="1.10.340.70">
    <property type="match status" value="1"/>
</dbReference>
<dbReference type="Gene3D" id="3.10.10.10">
    <property type="entry name" value="HIV Type 1 Reverse Transcriptase, subunit A, domain 1"/>
    <property type="match status" value="1"/>
</dbReference>
<dbReference type="Pfam" id="PF00078">
    <property type="entry name" value="RVT_1"/>
    <property type="match status" value="1"/>
</dbReference>
<dbReference type="GO" id="GO:0006310">
    <property type="term" value="P:DNA recombination"/>
    <property type="evidence" value="ECO:0007669"/>
    <property type="project" value="UniProtKB-KW"/>
</dbReference>
<dbReference type="PROSITE" id="PS50879">
    <property type="entry name" value="RNASE_H_1"/>
    <property type="match status" value="1"/>
</dbReference>
<dbReference type="PROSITE" id="PS50994">
    <property type="entry name" value="INTEGRASE"/>
    <property type="match status" value="1"/>
</dbReference>
<dbReference type="Proteomes" id="UP000236291">
    <property type="component" value="Unassembled WGS sequence"/>
</dbReference>
<feature type="domain" description="Integrase catalytic" evidence="5">
    <location>
        <begin position="1449"/>
        <end position="1608"/>
    </location>
</feature>
<dbReference type="InterPro" id="IPR001584">
    <property type="entry name" value="Integrase_cat-core"/>
</dbReference>
<dbReference type="SUPFAM" id="SSF53098">
    <property type="entry name" value="Ribonuclease H-like"/>
    <property type="match status" value="2"/>
</dbReference>
<evidence type="ECO:0000259" key="3">
    <source>
        <dbReference type="PROSITE" id="PS50878"/>
    </source>
</evidence>
<name>A0A2K3NR42_TRIPR</name>
<comment type="caution">
    <text evidence="6">The sequence shown here is derived from an EMBL/GenBank/DDBJ whole genome shotgun (WGS) entry which is preliminary data.</text>
</comment>
<dbReference type="InterPro" id="IPR043502">
    <property type="entry name" value="DNA/RNA_pol_sf"/>
</dbReference>
<dbReference type="InterPro" id="IPR041577">
    <property type="entry name" value="RT_RNaseH_2"/>
</dbReference>
<dbReference type="CDD" id="cd01647">
    <property type="entry name" value="RT_LTR"/>
    <property type="match status" value="1"/>
</dbReference>
<dbReference type="Pfam" id="PF13456">
    <property type="entry name" value="RVT_3"/>
    <property type="match status" value="1"/>
</dbReference>
<organism evidence="6 7">
    <name type="scientific">Trifolium pratense</name>
    <name type="common">Red clover</name>
    <dbReference type="NCBI Taxonomy" id="57577"/>
    <lineage>
        <taxon>Eukaryota</taxon>
        <taxon>Viridiplantae</taxon>
        <taxon>Streptophyta</taxon>
        <taxon>Embryophyta</taxon>
        <taxon>Tracheophyta</taxon>
        <taxon>Spermatophyta</taxon>
        <taxon>Magnoliopsida</taxon>
        <taxon>eudicotyledons</taxon>
        <taxon>Gunneridae</taxon>
        <taxon>Pentapetalae</taxon>
        <taxon>rosids</taxon>
        <taxon>fabids</taxon>
        <taxon>Fabales</taxon>
        <taxon>Fabaceae</taxon>
        <taxon>Papilionoideae</taxon>
        <taxon>50 kb inversion clade</taxon>
        <taxon>NPAAA clade</taxon>
        <taxon>Hologalegina</taxon>
        <taxon>IRL clade</taxon>
        <taxon>Trifolieae</taxon>
        <taxon>Trifolium</taxon>
    </lineage>
</organism>
<dbReference type="EMBL" id="ASHM01000835">
    <property type="protein sequence ID" value="PNY05502.1"/>
    <property type="molecule type" value="Genomic_DNA"/>
</dbReference>
<evidence type="ECO:0000259" key="5">
    <source>
        <dbReference type="PROSITE" id="PS50994"/>
    </source>
</evidence>
<dbReference type="InterPro" id="IPR021109">
    <property type="entry name" value="Peptidase_aspartic_dom_sf"/>
</dbReference>
<feature type="region of interest" description="Disordered" evidence="2">
    <location>
        <begin position="1"/>
        <end position="80"/>
    </location>
</feature>
<dbReference type="InterPro" id="IPR012337">
    <property type="entry name" value="RNaseH-like_sf"/>
</dbReference>
<dbReference type="CDD" id="cd00303">
    <property type="entry name" value="retropepsin_like"/>
    <property type="match status" value="1"/>
</dbReference>
<evidence type="ECO:0000313" key="6">
    <source>
        <dbReference type="EMBL" id="PNY05502.1"/>
    </source>
</evidence>
<feature type="compositionally biased region" description="Basic and acidic residues" evidence="2">
    <location>
        <begin position="49"/>
        <end position="70"/>
    </location>
</feature>
<dbReference type="InterPro" id="IPR043128">
    <property type="entry name" value="Rev_trsase/Diguanyl_cyclase"/>
</dbReference>
<dbReference type="Pfam" id="PF17919">
    <property type="entry name" value="RT_RNaseH_2"/>
    <property type="match status" value="1"/>
</dbReference>
<evidence type="ECO:0000256" key="2">
    <source>
        <dbReference type="SAM" id="MobiDB-lite"/>
    </source>
</evidence>
<dbReference type="PANTHER" id="PTHR48475:SF2">
    <property type="entry name" value="RIBONUCLEASE H"/>
    <property type="match status" value="1"/>
</dbReference>
<feature type="region of interest" description="Disordered" evidence="2">
    <location>
        <begin position="389"/>
        <end position="418"/>
    </location>
</feature>
<feature type="domain" description="RNase H type-1" evidence="4">
    <location>
        <begin position="1161"/>
        <end position="1290"/>
    </location>
</feature>
<dbReference type="Pfam" id="PF17921">
    <property type="entry name" value="Integrase_H2C2"/>
    <property type="match status" value="1"/>
</dbReference>
<sequence length="1734" mass="195536">RNIWRPPWGPGKTNPRPITNTNEMEDPATPDENGGGMTLEQAVQAFRALQEEVQKERQEREKQEKEKKEESPEEGVQETAQPLAQELWDTAVPPNLKMPHLPSFDGKSDPLEHLMAVNTQTAIIGADEHLKCKLLSGTFKDAALRWYMNLPKNSITGYVDFHKKLLHQFAGSKYIQVTATTLFGLRQGHKESLREYLARFSEATIKVSNPNQEMFVAAFHNGLKAGQFNESLAQKPAITMQEVMKRAECYIKGEESNAEKRSRDSRENPSDKRSPDRHQRRSSRRSSGQSSRYSGRPYREPWSSSRGYRTEEEYSRLNDTRVHILDEILNAGLARLPPAPDRQARMGPNPEEWCHYHRCKGHDTEKCYRLKDLIEQLLNSGHLRKFLQKAAAAERGGRSPPASPRKTTEKEDSDKDQKRIAVNTIAGGFAGGGESRAARKRYLRQIIYETSLVGQVSFPTTPELSFSANDGNGIFPHDDDPLVIQVQILNCDVKRVLIDSGSSADIMYWEAFKAMQLAGELLKPHNGTLIGFSGEQVEVMGHITLLTTFGEKENAKTIKVRYLVVKTPFTSYNIIIGRPAFNTLGAAMSTLYLSMKYPLDNGRVGMVRGDQALGRQCYESSLRVKHIRKSTDQVNTFEASNFRIESADIEEVTDLDPREEFKDQRVSPIENLEPVQIGSAEHQVTYIGTQLNNEEKERIVATLRSNVDLFAWKPSDMPGIDESIITHKLAISPKVKPVSQRKRKVGEERRTAIDEEVSKLKEAGFIEEIKYPEWLANVVLVKKANGKWRMCVDFTDLNKACPKDPYPLPNIDRLIDGTSGYKMLSFMDAYSGYNQIRMNALDAPHTAFMSNTCNYNYRVMPFGLKNAGATYQRLMDRIFARQIGKNLEVYIDDMVIKTVEGGSHQDDLKDILASVRKFNMRLNPAKCSFGVQAGKFLGFMLTNRGIEANPEKCQAIINMRSPSSVKEVQQLTGRIAALSRFLSCAGEKAFHFFAALKKGERFCWTENCEEAFQQLKQFLASPLILTRPQADKPLQLYLAVSDNAMSSALVQEIGGEEKPVYFVSRVFQGAEMRYQKLERLALAVVITARRLRQYFQSHAITVKTDYPIKCVLQKPDLAGRMVAWAIELSEYDITFVPRGSIKSQILADFVLESTSPPAEVESHTWTLSVDGSSNLKGSGAGIVLEGPDGVLVEQSLRFAFRTSNNQAEYEALIAGMKLAKEMEVRRLKAKSDSQLVTSQVSGEFQAKDPQLIKYLHQVKSLSEHFDTFELLYVPREQNARADLLSKLASTKKPGNNKTVIQETISKPSFGDSDENGEVLATQVGDDWRMPIMQYLQKGELPEDKEAAVRLRRKAAHYTLISGRLYKRGFSSPMLLCVNEEEAKGILKEIHEGSCGSHIGGRSLAGKVARAGFFWPTLLKDASDYVKSCDTCQRHADLHHAPGEPLTSVTSPWPFYMWGVDILGPFPASEGQAKFLLVAVDYFTKWIEAEPVPTIGSERVKKFYWKNIICRFGLPKYIVSDNGTQFTSEAVITFCQEKGIRNTFISVEHPQANGQAESANKVILKAIKRRLEGKKTGWVEHLLPVLWSYHTTVQSTTGETPFRMVYGTDAMIPAEINPPSWRRSTLTATVNEEALKENLDLLEETREAAHIREFSVKQQARRKYETRVMARDFKAGDLVLKRPMGRDKGGKLAPNWEGPYRIQEAFGRGAYRLETLKGEALPRTWNVVNLRAYYS</sequence>
<dbReference type="GO" id="GO:0015074">
    <property type="term" value="P:DNA integration"/>
    <property type="evidence" value="ECO:0007669"/>
    <property type="project" value="InterPro"/>
</dbReference>
<feature type="non-terminal residue" evidence="6">
    <location>
        <position position="1"/>
    </location>
</feature>
<dbReference type="InterPro" id="IPR036397">
    <property type="entry name" value="RNaseH_sf"/>
</dbReference>
<evidence type="ECO:0000313" key="7">
    <source>
        <dbReference type="Proteomes" id="UP000236291"/>
    </source>
</evidence>
<dbReference type="Gene3D" id="3.10.20.370">
    <property type="match status" value="1"/>
</dbReference>
<gene>
    <name evidence="6" type="ORF">L195_g001954</name>
</gene>
<dbReference type="InterPro" id="IPR041588">
    <property type="entry name" value="Integrase_H2C2"/>
</dbReference>
<dbReference type="InterPro" id="IPR000477">
    <property type="entry name" value="RT_dom"/>
</dbReference>
<feature type="domain" description="Reverse transcriptase" evidence="3">
    <location>
        <begin position="762"/>
        <end position="941"/>
    </location>
</feature>
<dbReference type="Pfam" id="PF03732">
    <property type="entry name" value="Retrotrans_gag"/>
    <property type="match status" value="1"/>
</dbReference>
<dbReference type="GO" id="GO:0003676">
    <property type="term" value="F:nucleic acid binding"/>
    <property type="evidence" value="ECO:0007669"/>
    <property type="project" value="InterPro"/>
</dbReference>
<dbReference type="CDD" id="cd09279">
    <property type="entry name" value="RNase_HI_like"/>
    <property type="match status" value="1"/>
</dbReference>
<reference evidence="6 7" key="1">
    <citation type="journal article" date="2014" name="Am. J. Bot.">
        <title>Genome assembly and annotation for red clover (Trifolium pratense; Fabaceae).</title>
        <authorList>
            <person name="Istvanek J."/>
            <person name="Jaros M."/>
            <person name="Krenek A."/>
            <person name="Repkova J."/>
        </authorList>
    </citation>
    <scope>NUCLEOTIDE SEQUENCE [LARGE SCALE GENOMIC DNA]</scope>
    <source>
        <strain evidence="7">cv. Tatra</strain>
        <tissue evidence="6">Young leaves</tissue>
    </source>
</reference>
<feature type="compositionally biased region" description="Basic and acidic residues" evidence="2">
    <location>
        <begin position="406"/>
        <end position="418"/>
    </location>
</feature>
<dbReference type="PANTHER" id="PTHR48475">
    <property type="entry name" value="RIBONUCLEASE H"/>
    <property type="match status" value="1"/>
</dbReference>
<dbReference type="SUPFAM" id="SSF56672">
    <property type="entry name" value="DNA/RNA polymerases"/>
    <property type="match status" value="1"/>
</dbReference>
<dbReference type="InterPro" id="IPR002156">
    <property type="entry name" value="RNaseH_domain"/>
</dbReference>
<dbReference type="InterPro" id="IPR005162">
    <property type="entry name" value="Retrotrans_gag_dom"/>
</dbReference>
<dbReference type="Gene3D" id="3.30.70.270">
    <property type="match status" value="2"/>
</dbReference>
<feature type="region of interest" description="Disordered" evidence="2">
    <location>
        <begin position="254"/>
        <end position="310"/>
    </location>
</feature>
<proteinExistence type="predicted"/>
<keyword evidence="1" id="KW-0233">DNA recombination</keyword>
<accession>A0A2K3NR42</accession>
<feature type="compositionally biased region" description="Low complexity" evidence="2">
    <location>
        <begin position="285"/>
        <end position="296"/>
    </location>
</feature>
<dbReference type="Gene3D" id="2.40.70.10">
    <property type="entry name" value="Acid Proteases"/>
    <property type="match status" value="1"/>
</dbReference>
<evidence type="ECO:0000256" key="1">
    <source>
        <dbReference type="ARBA" id="ARBA00023172"/>
    </source>
</evidence>
<feature type="compositionally biased region" description="Basic and acidic residues" evidence="2">
    <location>
        <begin position="254"/>
        <end position="277"/>
    </location>
</feature>
<dbReference type="Pfam" id="PF00665">
    <property type="entry name" value="rve"/>
    <property type="match status" value="1"/>
</dbReference>
<protein>
    <submittedName>
        <fullName evidence="6">Gag-pol polyprotein</fullName>
    </submittedName>
</protein>
<evidence type="ECO:0000259" key="4">
    <source>
        <dbReference type="PROSITE" id="PS50879"/>
    </source>
</evidence>
<dbReference type="GO" id="GO:0004523">
    <property type="term" value="F:RNA-DNA hybrid ribonuclease activity"/>
    <property type="evidence" value="ECO:0007669"/>
    <property type="project" value="InterPro"/>
</dbReference>
<dbReference type="Gene3D" id="3.30.420.10">
    <property type="entry name" value="Ribonuclease H-like superfamily/Ribonuclease H"/>
    <property type="match status" value="2"/>
</dbReference>